<dbReference type="Proteomes" id="UP000789901">
    <property type="component" value="Unassembled WGS sequence"/>
</dbReference>
<gene>
    <name evidence="1" type="ORF">GMARGA_LOCUS45737</name>
</gene>
<accession>A0ABN7XRJ0</accession>
<keyword evidence="2" id="KW-1185">Reference proteome</keyword>
<sequence length="123" mass="14171">LRNRFGLLTNDLLNDGVVAMMNVLFLNTSRRSRSVTPSSLILQEDLYFTSLDDWSYSPSLLAEPRDDYEFELHKDGLNLPLAYFENGKFLFVQRRSHDVPMSFTKYGRSVTSANLCADYAVYK</sequence>
<feature type="non-terminal residue" evidence="1">
    <location>
        <position position="123"/>
    </location>
</feature>
<organism evidence="1 2">
    <name type="scientific">Gigaspora margarita</name>
    <dbReference type="NCBI Taxonomy" id="4874"/>
    <lineage>
        <taxon>Eukaryota</taxon>
        <taxon>Fungi</taxon>
        <taxon>Fungi incertae sedis</taxon>
        <taxon>Mucoromycota</taxon>
        <taxon>Glomeromycotina</taxon>
        <taxon>Glomeromycetes</taxon>
        <taxon>Diversisporales</taxon>
        <taxon>Gigasporaceae</taxon>
        <taxon>Gigaspora</taxon>
    </lineage>
</organism>
<feature type="non-terminal residue" evidence="1">
    <location>
        <position position="1"/>
    </location>
</feature>
<proteinExistence type="predicted"/>
<protein>
    <submittedName>
        <fullName evidence="1">12183_t:CDS:1</fullName>
    </submittedName>
</protein>
<dbReference type="EMBL" id="CAJVQB010165325">
    <property type="protein sequence ID" value="CAG8856916.1"/>
    <property type="molecule type" value="Genomic_DNA"/>
</dbReference>
<evidence type="ECO:0000313" key="2">
    <source>
        <dbReference type="Proteomes" id="UP000789901"/>
    </source>
</evidence>
<comment type="caution">
    <text evidence="1">The sequence shown here is derived from an EMBL/GenBank/DDBJ whole genome shotgun (WGS) entry which is preliminary data.</text>
</comment>
<name>A0ABN7XRJ0_GIGMA</name>
<evidence type="ECO:0000313" key="1">
    <source>
        <dbReference type="EMBL" id="CAG8856916.1"/>
    </source>
</evidence>
<reference evidence="1 2" key="1">
    <citation type="submission" date="2021-06" db="EMBL/GenBank/DDBJ databases">
        <authorList>
            <person name="Kallberg Y."/>
            <person name="Tangrot J."/>
            <person name="Rosling A."/>
        </authorList>
    </citation>
    <scope>NUCLEOTIDE SEQUENCE [LARGE SCALE GENOMIC DNA]</scope>
    <source>
        <strain evidence="1 2">120-4 pot B 10/14</strain>
    </source>
</reference>